<evidence type="ECO:0000256" key="8">
    <source>
        <dbReference type="ARBA" id="ARBA00022949"/>
    </source>
</evidence>
<accession>A0A443RKY3</accession>
<evidence type="ECO:0000256" key="12">
    <source>
        <dbReference type="ARBA" id="ARBA00023180"/>
    </source>
</evidence>
<dbReference type="Proteomes" id="UP000285301">
    <property type="component" value="Unassembled WGS sequence"/>
</dbReference>
<dbReference type="GO" id="GO:0046930">
    <property type="term" value="C:pore complex"/>
    <property type="evidence" value="ECO:0007669"/>
    <property type="project" value="UniProtKB-ARBA"/>
</dbReference>
<evidence type="ECO:0000256" key="7">
    <source>
        <dbReference type="ARBA" id="ARBA00022692"/>
    </source>
</evidence>
<dbReference type="GO" id="GO:0051604">
    <property type="term" value="P:protein maturation"/>
    <property type="evidence" value="ECO:0007669"/>
    <property type="project" value="UniProtKB-ARBA"/>
</dbReference>
<evidence type="ECO:0000256" key="10">
    <source>
        <dbReference type="ARBA" id="ARBA00023136"/>
    </source>
</evidence>
<comment type="caution">
    <text evidence="14">Lacks conserved residue(s) required for the propagation of feature annotation.</text>
</comment>
<comment type="similarity">
    <text evidence="4 14">Belongs to the tetraspanin (TM4SF) family.</text>
</comment>
<dbReference type="GO" id="GO:0005737">
    <property type="term" value="C:cytoplasm"/>
    <property type="evidence" value="ECO:0007669"/>
    <property type="project" value="UniProtKB-SubCell"/>
</dbReference>
<keyword evidence="11 13" id="KW-1015">Disulfide bond</keyword>
<evidence type="ECO:0000256" key="2">
    <source>
        <dbReference type="ARBA" id="ARBA00004536"/>
    </source>
</evidence>
<dbReference type="GO" id="GO:0065003">
    <property type="term" value="P:protein-containing complex assembly"/>
    <property type="evidence" value="ECO:0007669"/>
    <property type="project" value="UniProtKB-ARBA"/>
</dbReference>
<dbReference type="Gene3D" id="1.10.1450.10">
    <property type="entry name" value="Tetraspanin"/>
    <property type="match status" value="1"/>
</dbReference>
<evidence type="ECO:0000256" key="3">
    <source>
        <dbReference type="ARBA" id="ARBA00004651"/>
    </source>
</evidence>
<dbReference type="EMBL" id="NCKU01000334">
    <property type="protein sequence ID" value="RWS15943.1"/>
    <property type="molecule type" value="Genomic_DNA"/>
</dbReference>
<evidence type="ECO:0000313" key="16">
    <source>
        <dbReference type="Proteomes" id="UP000285301"/>
    </source>
</evidence>
<dbReference type="InterPro" id="IPR008952">
    <property type="entry name" value="Tetraspanin_EC2_sf"/>
</dbReference>
<dbReference type="OrthoDB" id="2014092at2759"/>
<keyword evidence="16" id="KW-1185">Reference proteome</keyword>
<gene>
    <name evidence="15" type="ORF">B4U79_14170</name>
</gene>
<evidence type="ECO:0000256" key="11">
    <source>
        <dbReference type="ARBA" id="ARBA00023157"/>
    </source>
</evidence>
<dbReference type="FunFam" id="1.10.1450.10:FF:000007">
    <property type="entry name" value="Tetraspanin"/>
    <property type="match status" value="1"/>
</dbReference>
<evidence type="ECO:0000256" key="14">
    <source>
        <dbReference type="RuleBase" id="RU361218"/>
    </source>
</evidence>
<comment type="subcellular location">
    <subcellularLocation>
        <location evidence="2">Cell junction</location>
        <location evidence="2">Adherens junction</location>
    </subcellularLocation>
    <subcellularLocation>
        <location evidence="3">Cell membrane</location>
        <topology evidence="3">Multi-pass membrane protein</topology>
    </subcellularLocation>
    <subcellularLocation>
        <location evidence="1">Cytoplasm</location>
    </subcellularLocation>
    <subcellularLocation>
        <location evidence="14">Membrane</location>
        <topology evidence="14">Multi-pass membrane protein</topology>
    </subcellularLocation>
</comment>
<organism evidence="15 16">
    <name type="scientific">Dinothrombium tinctorium</name>
    <dbReference type="NCBI Taxonomy" id="1965070"/>
    <lineage>
        <taxon>Eukaryota</taxon>
        <taxon>Metazoa</taxon>
        <taxon>Ecdysozoa</taxon>
        <taxon>Arthropoda</taxon>
        <taxon>Chelicerata</taxon>
        <taxon>Arachnida</taxon>
        <taxon>Acari</taxon>
        <taxon>Acariformes</taxon>
        <taxon>Trombidiformes</taxon>
        <taxon>Prostigmata</taxon>
        <taxon>Anystina</taxon>
        <taxon>Parasitengona</taxon>
        <taxon>Trombidioidea</taxon>
        <taxon>Trombidiidae</taxon>
        <taxon>Dinothrombium</taxon>
    </lineage>
</organism>
<feature type="transmembrane region" description="Helical" evidence="14">
    <location>
        <begin position="43"/>
        <end position="63"/>
    </location>
</feature>
<dbReference type="InterPro" id="IPR018503">
    <property type="entry name" value="Tetraspanin_CS"/>
</dbReference>
<evidence type="ECO:0000256" key="4">
    <source>
        <dbReference type="ARBA" id="ARBA00006840"/>
    </source>
</evidence>
<keyword evidence="8" id="KW-0965">Cell junction</keyword>
<evidence type="ECO:0000256" key="6">
    <source>
        <dbReference type="ARBA" id="ARBA00022490"/>
    </source>
</evidence>
<evidence type="ECO:0000256" key="1">
    <source>
        <dbReference type="ARBA" id="ARBA00004496"/>
    </source>
</evidence>
<feature type="transmembrane region" description="Helical" evidence="14">
    <location>
        <begin position="119"/>
        <end position="141"/>
    </location>
</feature>
<keyword evidence="6" id="KW-0963">Cytoplasm</keyword>
<dbReference type="InterPro" id="IPR000301">
    <property type="entry name" value="Tetraspanin_animals"/>
</dbReference>
<dbReference type="PANTHER" id="PTHR19282:SF544">
    <property type="entry name" value="TETRASPANIN"/>
    <property type="match status" value="1"/>
</dbReference>
<keyword evidence="9 14" id="KW-1133">Transmembrane helix</keyword>
<dbReference type="GO" id="GO:0005912">
    <property type="term" value="C:adherens junction"/>
    <property type="evidence" value="ECO:0007669"/>
    <property type="project" value="UniProtKB-SubCell"/>
</dbReference>
<keyword evidence="10 14" id="KW-0472">Membrane</keyword>
<dbReference type="PANTHER" id="PTHR19282">
    <property type="entry name" value="TETRASPANIN"/>
    <property type="match status" value="1"/>
</dbReference>
<dbReference type="InterPro" id="IPR018499">
    <property type="entry name" value="Tetraspanin/Peripherin"/>
</dbReference>
<keyword evidence="7 14" id="KW-0812">Transmembrane</keyword>
<evidence type="ECO:0000256" key="13">
    <source>
        <dbReference type="PIRSR" id="PIRSR002419-1"/>
    </source>
</evidence>
<evidence type="ECO:0000256" key="9">
    <source>
        <dbReference type="ARBA" id="ARBA00022989"/>
    </source>
</evidence>
<feature type="transmembrane region" description="Helical" evidence="14">
    <location>
        <begin position="83"/>
        <end position="107"/>
    </location>
</feature>
<feature type="disulfide bond" evidence="13">
    <location>
        <begin position="181"/>
        <end position="199"/>
    </location>
</feature>
<dbReference type="SUPFAM" id="SSF48652">
    <property type="entry name" value="Tetraspanin"/>
    <property type="match status" value="1"/>
</dbReference>
<evidence type="ECO:0000313" key="15">
    <source>
        <dbReference type="EMBL" id="RWS15943.1"/>
    </source>
</evidence>
<dbReference type="PRINTS" id="PR00259">
    <property type="entry name" value="TMFOUR"/>
</dbReference>
<feature type="disulfide bond" evidence="13">
    <location>
        <begin position="180"/>
        <end position="215"/>
    </location>
</feature>
<keyword evidence="5" id="KW-1003">Cell membrane</keyword>
<dbReference type="PROSITE" id="PS00421">
    <property type="entry name" value="TM4_1"/>
    <property type="match status" value="1"/>
</dbReference>
<dbReference type="GO" id="GO:0019899">
    <property type="term" value="F:enzyme binding"/>
    <property type="evidence" value="ECO:0007669"/>
    <property type="project" value="UniProtKB-ARBA"/>
</dbReference>
<proteinExistence type="inferred from homology"/>
<name>A0A443RKY3_9ACAR</name>
<dbReference type="PIRSF" id="PIRSF002419">
    <property type="entry name" value="Tetraspanin"/>
    <property type="match status" value="1"/>
</dbReference>
<dbReference type="GO" id="GO:0005886">
    <property type="term" value="C:plasma membrane"/>
    <property type="evidence" value="ECO:0007669"/>
    <property type="project" value="UniProtKB-SubCell"/>
</dbReference>
<evidence type="ECO:0000256" key="5">
    <source>
        <dbReference type="ARBA" id="ARBA00022475"/>
    </source>
</evidence>
<dbReference type="AlphaFoldDB" id="A0A443RKY3"/>
<sequence length="288" mass="32810">MVESKSRRHRNGERSHNLYREHFRLPQNDDEFSFISPCVKYSLFFFNLIFWLIGGSLIGLGIYSFLVEYSETNLPKVQSILDIVFHVSITLIIVGIVVFSMSLFGCLGSLRENLCLLKLYSLMLLLLFIGEIILSSIAFMFPNSFSFALKEKLSNDPIKKYRDDDNLKNLIDIMQTTFKCCGVSDKGYKDWSKNIYFNCSQSNPSPEKCAVPFSCCRNQRNFDSGLPNGMCGYNVQNISSVVEVNKYVYTRGCIEAITEVFERNMNLVAMVCLGSAVIQVQYSSILFA</sequence>
<reference evidence="15 16" key="1">
    <citation type="journal article" date="2018" name="Gigascience">
        <title>Genomes of trombidid mites reveal novel predicted allergens and laterally-transferred genes associated with secondary metabolism.</title>
        <authorList>
            <person name="Dong X."/>
            <person name="Chaisiri K."/>
            <person name="Xia D."/>
            <person name="Armstrong S.D."/>
            <person name="Fang Y."/>
            <person name="Donnelly M.J."/>
            <person name="Kadowaki T."/>
            <person name="McGarry J.W."/>
            <person name="Darby A.C."/>
            <person name="Makepeace B.L."/>
        </authorList>
    </citation>
    <scope>NUCLEOTIDE SEQUENCE [LARGE SCALE GENOMIC DNA]</scope>
    <source>
        <strain evidence="15">UoL-WK</strain>
    </source>
</reference>
<protein>
    <recommendedName>
        <fullName evidence="14">Tetraspanin</fullName>
    </recommendedName>
</protein>
<comment type="caution">
    <text evidence="15">The sequence shown here is derived from an EMBL/GenBank/DDBJ whole genome shotgun (WGS) entry which is preliminary data.</text>
</comment>
<dbReference type="GO" id="GO:0072659">
    <property type="term" value="P:protein localization to plasma membrane"/>
    <property type="evidence" value="ECO:0007669"/>
    <property type="project" value="UniProtKB-ARBA"/>
</dbReference>
<keyword evidence="12" id="KW-0325">Glycoprotein</keyword>
<dbReference type="Pfam" id="PF00335">
    <property type="entry name" value="Tetraspanin"/>
    <property type="match status" value="1"/>
</dbReference>
<dbReference type="STRING" id="1965070.A0A443RKY3"/>